<sequence length="156" mass="17644">MNRLLTSAITLALISTTSLAAPDKQPLEQINFVKKLYMMAVSDRYLGVDILKQNSSSELKQLLSHRDTIALRHNGEMCEWVRNVLIPGNDYDVRVNQMKISALSNGLIRAQGKNFGDSFQVDFKVQCDGKNCQIDDIYIPDSYKKEVMSIVKNNQC</sequence>
<dbReference type="AlphaFoldDB" id="A0A5K6CMC6"/>
<dbReference type="KEGG" id="abb:ABBFA_00216"/>
<evidence type="ECO:0000313" key="3">
    <source>
        <dbReference type="Proteomes" id="UP000006924"/>
    </source>
</evidence>
<organism evidence="2 3">
    <name type="scientific">Acinetobacter baumannii (strain AB307-0294)</name>
    <dbReference type="NCBI Taxonomy" id="557600"/>
    <lineage>
        <taxon>Bacteria</taxon>
        <taxon>Pseudomonadati</taxon>
        <taxon>Pseudomonadota</taxon>
        <taxon>Gammaproteobacteria</taxon>
        <taxon>Moraxellales</taxon>
        <taxon>Moraxellaceae</taxon>
        <taxon>Acinetobacter</taxon>
        <taxon>Acinetobacter calcoaceticus/baumannii complex</taxon>
    </lineage>
</organism>
<gene>
    <name evidence="2" type="ORF">ABBFA_00216</name>
</gene>
<dbReference type="RefSeq" id="WP_001080963.1">
    <property type="nucleotide sequence ID" value="NZ_CP001172.1"/>
</dbReference>
<dbReference type="Proteomes" id="UP000006924">
    <property type="component" value="Chromosome"/>
</dbReference>
<evidence type="ECO:0008006" key="4">
    <source>
        <dbReference type="Google" id="ProtNLM"/>
    </source>
</evidence>
<accession>A0A5K6CMC6</accession>
<evidence type="ECO:0000313" key="2">
    <source>
        <dbReference type="EMBL" id="ATY42690.1"/>
    </source>
</evidence>
<evidence type="ECO:0000256" key="1">
    <source>
        <dbReference type="SAM" id="SignalP"/>
    </source>
</evidence>
<feature type="chain" id="PRO_5030656490" description="DUF3828 domain-containing protein" evidence="1">
    <location>
        <begin position="21"/>
        <end position="156"/>
    </location>
</feature>
<proteinExistence type="predicted"/>
<feature type="signal peptide" evidence="1">
    <location>
        <begin position="1"/>
        <end position="20"/>
    </location>
</feature>
<reference evidence="2 3" key="1">
    <citation type="journal article" date="2008" name="J. Bacteriol.">
        <title>Comparative genome sequence analysis of multidrug-resistant Acinetobacter baumannii.</title>
        <authorList>
            <person name="Adams M.D."/>
            <person name="Goglin K."/>
            <person name="Molyneaux N."/>
            <person name="Hujer K.M."/>
            <person name="Lavender H."/>
            <person name="Jamison J.J."/>
            <person name="MacDonald I.J."/>
            <person name="Martin K.M."/>
            <person name="Russo T."/>
            <person name="Campagnari A.A."/>
            <person name="Hujer A.M."/>
            <person name="Bonomo R.A."/>
            <person name="Gill S.R."/>
        </authorList>
    </citation>
    <scope>NUCLEOTIDE SEQUENCE [LARGE SCALE GENOMIC DNA]</scope>
    <source>
        <strain evidence="2 3">AB307-0294</strain>
    </source>
</reference>
<name>A0A5K6CMC6_ACIB3</name>
<keyword evidence="1" id="KW-0732">Signal</keyword>
<dbReference type="EMBL" id="CP001172">
    <property type="protein sequence ID" value="ATY42690.1"/>
    <property type="molecule type" value="Genomic_DNA"/>
</dbReference>
<protein>
    <recommendedName>
        <fullName evidence="4">DUF3828 domain-containing protein</fullName>
    </recommendedName>
</protein>